<protein>
    <submittedName>
        <fullName evidence="6">Uncharacterized protein</fullName>
    </submittedName>
</protein>
<comment type="subcellular location">
    <subcellularLocation>
        <location evidence="1">Cell junction</location>
    </subcellularLocation>
</comment>
<feature type="compositionally biased region" description="Basic and acidic residues" evidence="3">
    <location>
        <begin position="703"/>
        <end position="719"/>
    </location>
</feature>
<feature type="compositionally biased region" description="Polar residues" evidence="3">
    <location>
        <begin position="214"/>
        <end position="225"/>
    </location>
</feature>
<feature type="domain" description="PDZ" evidence="4">
    <location>
        <begin position="1"/>
        <end position="84"/>
    </location>
</feature>
<evidence type="ECO:0000256" key="3">
    <source>
        <dbReference type="SAM" id="MobiDB-lite"/>
    </source>
</evidence>
<sequence length="1515" mass="168641">MSYAVVLKGGPPWGFRIQGGKEFNEPISVAKINPNSKAYVEGIKVGDLIESLNGQKTEGLLHNDVQQLIKIASGELALQLDRSGSAVMNGQMNGDLHTHSLENVSGIFRATPRMIVEPQWEQTTKSYKPVSFSNNRVATTATTNSTTSVRPATSSSVTVHPGLGRISRSVPSSPRFRSKLMVPISPKPLQRIRVCSTIDSSWDRSSPSLWSTSYYTSDSARSSPVISPAIQRRHLPKPAPPPKPKSKPIPIMGSKSLPEADTLSNFTTPSASPGSSSKGLDLFFRQMEKISKLGSDEQDPSQTKIDEQSQTVMSLTPEPPSMFADSQPRELKIQHVNTPKNFQHMGSPQGNTNTPVTREIKIEHHPPSQGREIKIQRATPPSHGKFHTVASSPQTPTYAKLDKVDSTPTSVKGFDGWSPGSEPKLQSFSSEATFTPVQKDSSFAKADVSEGAHTPRKVHEIPIQYSYMSPKQTSSAETPVSHSTPKEHHVRIEQSVPQEKFVHIEQAAPSEQKVEVERPVPIHHSFKQEHSMAPPKKSVEIERQVPVQYSFKKDSPVPMEQTIEPVVVEKPNPVQHIFERQHAQDRSLELECPLPAKQNPSRGHNLPLENSVPLTIQTSSAPDTRNSITEETRSYDSGITSRGSSWQSENFGKGQANNYSPGSYATLPVKKSQQKIVAEPDYDDAEFHSYSTLPNFKKNQGHRGYESEAEYGRKPDFRSKWAPHKTQQPISEGYSTDVDFFVRDNRSIGKGPAKGSSKPIQMGKGPKPFDRDYMSDLNNITQELMSGVDAYFGTKDKSSKKPEDKDQSFTSSQDNQSGVYSVKSPSFTPGDSQSYTSPREIQSLDNSFSSSYREPSPEPKQVDLGKKIGSLFSSPPKQVVETSDNESYPRLPVPEGFEDSGSETLPEEQRDRARMPCPRFVQLQVHHEEAPPSIPYCDKQGSVNDNRDDYGQQPKQFNNLDQPEPESRSFFEQQKAKSPRSPSNLVKSTPAIWKPSGPSLVKKEYKPVRLDTSPKPEKRFNQKKEEQITSPPQEESFTSHSAADDDSSMTDSMLSGYSYGAPPPTAFTTASPTISTDTGPSNTFASHGHMNGGQERDVDSRHYPHREEPSISRLPSTQSPYVTLLQKNRENGYEDLISDHPSVVVTQEGQIPKGAIYISEQSSVNGGVKTTDTYYAMPAKEEITDSQIVERKPKKYDGIGPIDEKGMPLAFRMNVDEEKQHDWYKQMFKSLHKTGKKEDLEELARLMDSLFQDADSNSYKPTYAFPEEKEAPKPKDPEPPSPPKLVVKEETISKENPYRPSYELPSKFTSSAILDKASTLPSKSPSVAEAKKSFEQKRDTFSGKPKHDVDAGYRSEPELNYRLKQRTKSLSEVKSREPRSIEWSPPHVRSKIEIYRNQPRSIIDYEPGFSSIAFQESKVSTGGRNRSKSTSTPFATFENKCRKEREEQGIVHNPPIEKPGQFSRYTEGKKQGSAPLNLKDEENGDPVVAYKMVQKGGDIPIKGLQKPAPEKPSSE</sequence>
<accession>A0A8W8I0G8</accession>
<feature type="compositionally biased region" description="Basic and acidic residues" evidence="3">
    <location>
        <begin position="1439"/>
        <end position="1449"/>
    </location>
</feature>
<feature type="region of interest" description="Disordered" evidence="3">
    <location>
        <begin position="594"/>
        <end position="659"/>
    </location>
</feature>
<dbReference type="InterPro" id="IPR003127">
    <property type="entry name" value="SoHo_dom"/>
</dbReference>
<feature type="compositionally biased region" description="Basic and acidic residues" evidence="3">
    <location>
        <begin position="855"/>
        <end position="866"/>
    </location>
</feature>
<dbReference type="SMART" id="SM00228">
    <property type="entry name" value="PDZ"/>
    <property type="match status" value="1"/>
</dbReference>
<dbReference type="Proteomes" id="UP000005408">
    <property type="component" value="Unassembled WGS sequence"/>
</dbReference>
<dbReference type="Gene3D" id="2.30.42.10">
    <property type="match status" value="1"/>
</dbReference>
<feature type="compositionally biased region" description="Polar residues" evidence="3">
    <location>
        <begin position="335"/>
        <end position="356"/>
    </location>
</feature>
<evidence type="ECO:0000256" key="2">
    <source>
        <dbReference type="ARBA" id="ARBA00022949"/>
    </source>
</evidence>
<proteinExistence type="predicted"/>
<feature type="domain" description="SoHo" evidence="5">
    <location>
        <begin position="1190"/>
        <end position="1268"/>
    </location>
</feature>
<dbReference type="InterPro" id="IPR036034">
    <property type="entry name" value="PDZ_sf"/>
</dbReference>
<feature type="region of interest" description="Disordered" evidence="3">
    <location>
        <begin position="792"/>
        <end position="1117"/>
    </location>
</feature>
<feature type="compositionally biased region" description="Basic and acidic residues" evidence="3">
    <location>
        <begin position="286"/>
        <end position="295"/>
    </location>
</feature>
<feature type="region of interest" description="Disordered" evidence="3">
    <location>
        <begin position="1257"/>
        <end position="1305"/>
    </location>
</feature>
<evidence type="ECO:0000259" key="5">
    <source>
        <dbReference type="PROSITE" id="PS50831"/>
    </source>
</evidence>
<reference evidence="6" key="1">
    <citation type="submission" date="2022-08" db="UniProtKB">
        <authorList>
            <consortium name="EnsemblMetazoa"/>
        </authorList>
    </citation>
    <scope>IDENTIFICATION</scope>
    <source>
        <strain evidence="6">05x7-T-G4-1.051#20</strain>
    </source>
</reference>
<feature type="compositionally biased region" description="Low complexity" evidence="3">
    <location>
        <begin position="141"/>
        <end position="150"/>
    </location>
</feature>
<dbReference type="SUPFAM" id="SSF50156">
    <property type="entry name" value="PDZ domain-like"/>
    <property type="match status" value="1"/>
</dbReference>
<feature type="compositionally biased region" description="Basic and acidic residues" evidence="3">
    <location>
        <begin position="1286"/>
        <end position="1297"/>
    </location>
</feature>
<feature type="compositionally biased region" description="Basic and acidic residues" evidence="3">
    <location>
        <begin position="1266"/>
        <end position="1278"/>
    </location>
</feature>
<feature type="compositionally biased region" description="Polar residues" evidence="3">
    <location>
        <begin position="635"/>
        <end position="659"/>
    </location>
</feature>
<organism evidence="6 7">
    <name type="scientific">Magallana gigas</name>
    <name type="common">Pacific oyster</name>
    <name type="synonym">Crassostrea gigas</name>
    <dbReference type="NCBI Taxonomy" id="29159"/>
    <lineage>
        <taxon>Eukaryota</taxon>
        <taxon>Metazoa</taxon>
        <taxon>Spiralia</taxon>
        <taxon>Lophotrochozoa</taxon>
        <taxon>Mollusca</taxon>
        <taxon>Bivalvia</taxon>
        <taxon>Autobranchia</taxon>
        <taxon>Pteriomorphia</taxon>
        <taxon>Ostreida</taxon>
        <taxon>Ostreoidea</taxon>
        <taxon>Ostreidae</taxon>
        <taxon>Magallana</taxon>
    </lineage>
</organism>
<feature type="compositionally biased region" description="Polar residues" evidence="3">
    <location>
        <begin position="468"/>
        <end position="483"/>
    </location>
</feature>
<feature type="compositionally biased region" description="Polar residues" evidence="3">
    <location>
        <begin position="300"/>
        <end position="314"/>
    </location>
</feature>
<feature type="compositionally biased region" description="Basic and acidic residues" evidence="3">
    <location>
        <begin position="358"/>
        <end position="375"/>
    </location>
</feature>
<keyword evidence="7" id="KW-1185">Reference proteome</keyword>
<dbReference type="Pfam" id="PF00595">
    <property type="entry name" value="PDZ"/>
    <property type="match status" value="1"/>
</dbReference>
<name>A0A8W8I0G8_MAGGI</name>
<dbReference type="GO" id="GO:0070161">
    <property type="term" value="C:anchoring junction"/>
    <property type="evidence" value="ECO:0007669"/>
    <property type="project" value="UniProtKB-SubCell"/>
</dbReference>
<feature type="region of interest" description="Disordered" evidence="3">
    <location>
        <begin position="213"/>
        <end position="427"/>
    </location>
</feature>
<dbReference type="Pfam" id="PF02208">
    <property type="entry name" value="Sorb"/>
    <property type="match status" value="1"/>
</dbReference>
<dbReference type="FunFam" id="2.30.42.10:FF:000055">
    <property type="entry name" value="PDZ and LIM domain protein 3"/>
    <property type="match status" value="1"/>
</dbReference>
<dbReference type="EnsemblMetazoa" id="G1178.1">
    <property type="protein sequence ID" value="G1178.1:cds"/>
    <property type="gene ID" value="G1178"/>
</dbReference>
<feature type="compositionally biased region" description="Polar residues" evidence="3">
    <location>
        <begin position="612"/>
        <end position="627"/>
    </location>
</feature>
<feature type="compositionally biased region" description="Low complexity" evidence="3">
    <location>
        <begin position="165"/>
        <end position="174"/>
    </location>
</feature>
<feature type="region of interest" description="Disordered" evidence="3">
    <location>
        <begin position="1418"/>
        <end position="1488"/>
    </location>
</feature>
<feature type="region of interest" description="Disordered" evidence="3">
    <location>
        <begin position="1318"/>
        <end position="1360"/>
    </location>
</feature>
<evidence type="ECO:0000256" key="1">
    <source>
        <dbReference type="ARBA" id="ARBA00004282"/>
    </source>
</evidence>
<feature type="compositionally biased region" description="Polar residues" evidence="3">
    <location>
        <begin position="1418"/>
        <end position="1434"/>
    </location>
</feature>
<dbReference type="SMART" id="SM00459">
    <property type="entry name" value="Sorb"/>
    <property type="match status" value="1"/>
</dbReference>
<feature type="compositionally biased region" description="Basic and acidic residues" evidence="3">
    <location>
        <begin position="1094"/>
        <end position="1110"/>
    </location>
</feature>
<feature type="region of interest" description="Disordered" evidence="3">
    <location>
        <begin position="141"/>
        <end position="174"/>
    </location>
</feature>
<feature type="compositionally biased region" description="Polar residues" evidence="3">
    <location>
        <begin position="1074"/>
        <end position="1085"/>
    </location>
</feature>
<feature type="region of interest" description="Disordered" evidence="3">
    <location>
        <begin position="1496"/>
        <end position="1515"/>
    </location>
</feature>
<feature type="region of interest" description="Disordered" evidence="3">
    <location>
        <begin position="692"/>
        <end position="780"/>
    </location>
</feature>
<feature type="compositionally biased region" description="Polar residues" evidence="3">
    <location>
        <begin position="725"/>
        <end position="734"/>
    </location>
</feature>
<evidence type="ECO:0000259" key="4">
    <source>
        <dbReference type="PROSITE" id="PS50106"/>
    </source>
</evidence>
<feature type="compositionally biased region" description="Polar residues" evidence="3">
    <location>
        <begin position="809"/>
        <end position="853"/>
    </location>
</feature>
<keyword evidence="2" id="KW-0965">Cell junction</keyword>
<feature type="compositionally biased region" description="Polar residues" evidence="3">
    <location>
        <begin position="871"/>
        <end position="886"/>
    </location>
</feature>
<dbReference type="PROSITE" id="PS50831">
    <property type="entry name" value="SOHO"/>
    <property type="match status" value="1"/>
</dbReference>
<dbReference type="PROSITE" id="PS50106">
    <property type="entry name" value="PDZ"/>
    <property type="match status" value="1"/>
</dbReference>
<feature type="compositionally biased region" description="Basic and acidic residues" evidence="3">
    <location>
        <begin position="1001"/>
        <end position="1027"/>
    </location>
</feature>
<feature type="compositionally biased region" description="Basic and acidic residues" evidence="3">
    <location>
        <begin position="794"/>
        <end position="807"/>
    </location>
</feature>
<dbReference type="InterPro" id="IPR001478">
    <property type="entry name" value="PDZ"/>
</dbReference>
<evidence type="ECO:0000313" key="6">
    <source>
        <dbReference type="EnsemblMetazoa" id="G1178.1:cds"/>
    </source>
</evidence>
<feature type="compositionally biased region" description="Basic and acidic residues" evidence="3">
    <location>
        <begin position="1329"/>
        <end position="1360"/>
    </location>
</feature>
<feature type="compositionally biased region" description="Polar residues" evidence="3">
    <location>
        <begin position="262"/>
        <end position="278"/>
    </location>
</feature>
<evidence type="ECO:0000313" key="7">
    <source>
        <dbReference type="Proteomes" id="UP000005408"/>
    </source>
</evidence>
<feature type="region of interest" description="Disordered" evidence="3">
    <location>
        <begin position="468"/>
        <end position="492"/>
    </location>
</feature>